<dbReference type="SUPFAM" id="SSF52833">
    <property type="entry name" value="Thioredoxin-like"/>
    <property type="match status" value="1"/>
</dbReference>
<dbReference type="GO" id="GO:0015036">
    <property type="term" value="F:disulfide oxidoreductase activity"/>
    <property type="evidence" value="ECO:0007669"/>
    <property type="project" value="TreeGrafter"/>
</dbReference>
<evidence type="ECO:0000256" key="10">
    <source>
        <dbReference type="ARBA" id="ARBA00022982"/>
    </source>
</evidence>
<keyword evidence="27" id="KW-1185">Reference proteome</keyword>
<accession>A0A1W4WKN3</accession>
<dbReference type="PANTHER" id="PTHR46107:SF3">
    <property type="entry name" value="THIOREDOXIN DOMAIN-CONTAINING PROTEIN"/>
    <property type="match status" value="1"/>
</dbReference>
<evidence type="ECO:0000256" key="15">
    <source>
        <dbReference type="ARBA" id="ARBA00023157"/>
    </source>
</evidence>
<evidence type="ECO:0000313" key="28">
    <source>
        <dbReference type="RefSeq" id="XP_018324464.1"/>
    </source>
</evidence>
<evidence type="ECO:0000256" key="2">
    <source>
        <dbReference type="ARBA" id="ARBA00004583"/>
    </source>
</evidence>
<dbReference type="OrthoDB" id="7869097at2759"/>
<evidence type="ECO:0000256" key="18">
    <source>
        <dbReference type="ARBA" id="ARBA00023288"/>
    </source>
</evidence>
<dbReference type="FunFam" id="3.40.30.10:FF:000117">
    <property type="entry name" value="thioredoxin-related transmembrane protein 1"/>
    <property type="match status" value="1"/>
</dbReference>
<keyword evidence="15" id="KW-1015">Disulfide bond</keyword>
<dbReference type="STRING" id="224129.A0A1W4WKN3"/>
<dbReference type="InterPro" id="IPR036249">
    <property type="entry name" value="Thioredoxin-like_sf"/>
</dbReference>
<evidence type="ECO:0000256" key="19">
    <source>
        <dbReference type="ARBA" id="ARBA00062962"/>
    </source>
</evidence>
<keyword evidence="9" id="KW-0256">Endoplasmic reticulum</keyword>
<dbReference type="Pfam" id="PF00085">
    <property type="entry name" value="Thioredoxin"/>
    <property type="match status" value="1"/>
</dbReference>
<evidence type="ECO:0000256" key="21">
    <source>
        <dbReference type="ARBA" id="ARBA00075863"/>
    </source>
</evidence>
<dbReference type="FunCoup" id="A0A1W4WKN3">
    <property type="interactions" value="1028"/>
</dbReference>
<dbReference type="InterPro" id="IPR013766">
    <property type="entry name" value="Thioredoxin_domain"/>
</dbReference>
<dbReference type="RefSeq" id="XP_018324464.1">
    <property type="nucleotide sequence ID" value="XM_018468962.2"/>
</dbReference>
<dbReference type="InterPro" id="IPR052454">
    <property type="entry name" value="TMX_domain-containing"/>
</dbReference>
<dbReference type="Gene3D" id="3.40.30.10">
    <property type="entry name" value="Glutaredoxin"/>
    <property type="match status" value="1"/>
</dbReference>
<name>A0A1W4WKN3_AGRPL</name>
<dbReference type="KEGG" id="apln:108736508"/>
<feature type="signal peptide" evidence="25">
    <location>
        <begin position="1"/>
        <end position="23"/>
    </location>
</feature>
<dbReference type="InParanoid" id="A0A1W4WKN3"/>
<evidence type="ECO:0000256" key="4">
    <source>
        <dbReference type="ARBA" id="ARBA00022448"/>
    </source>
</evidence>
<evidence type="ECO:0000256" key="6">
    <source>
        <dbReference type="ARBA" id="ARBA00022553"/>
    </source>
</evidence>
<feature type="compositionally biased region" description="Basic residues" evidence="23">
    <location>
        <begin position="281"/>
        <end position="290"/>
    </location>
</feature>
<evidence type="ECO:0000256" key="13">
    <source>
        <dbReference type="ARBA" id="ARBA00023136"/>
    </source>
</evidence>
<dbReference type="PROSITE" id="PS00194">
    <property type="entry name" value="THIOREDOXIN_1"/>
    <property type="match status" value="1"/>
</dbReference>
<keyword evidence="17" id="KW-0676">Redox-active center</keyword>
<keyword evidence="12" id="KW-0496">Mitochondrion</keyword>
<evidence type="ECO:0000256" key="12">
    <source>
        <dbReference type="ARBA" id="ARBA00023128"/>
    </source>
</evidence>
<keyword evidence="8 25" id="KW-0732">Signal</keyword>
<reference evidence="28" key="1">
    <citation type="submission" date="2025-08" db="UniProtKB">
        <authorList>
            <consortium name="RefSeq"/>
        </authorList>
    </citation>
    <scope>IDENTIFICATION</scope>
    <source>
        <tissue evidence="28">Entire body</tissue>
    </source>
</reference>
<evidence type="ECO:0000256" key="23">
    <source>
        <dbReference type="SAM" id="MobiDB-lite"/>
    </source>
</evidence>
<dbReference type="Proteomes" id="UP000192223">
    <property type="component" value="Unplaced"/>
</dbReference>
<dbReference type="GeneID" id="108736508"/>
<evidence type="ECO:0000256" key="16">
    <source>
        <dbReference type="ARBA" id="ARBA00023235"/>
    </source>
</evidence>
<evidence type="ECO:0000256" key="5">
    <source>
        <dbReference type="ARBA" id="ARBA00022525"/>
    </source>
</evidence>
<dbReference type="PANTHER" id="PTHR46107">
    <property type="entry name" value="DUMPY: SHORTER THAN WILD-TYPE"/>
    <property type="match status" value="1"/>
</dbReference>
<keyword evidence="18" id="KW-0449">Lipoprotein</keyword>
<feature type="chain" id="PRO_5010734590" description="Thioredoxin-related transmembrane protein 1" evidence="25">
    <location>
        <begin position="24"/>
        <end position="290"/>
    </location>
</feature>
<keyword evidence="7 24" id="KW-0812">Transmembrane</keyword>
<feature type="compositionally biased region" description="Basic and acidic residues" evidence="23">
    <location>
        <begin position="240"/>
        <end position="255"/>
    </location>
</feature>
<keyword evidence="16" id="KW-0413">Isomerase</keyword>
<keyword evidence="14" id="KW-0564">Palmitate</keyword>
<feature type="transmembrane region" description="Helical" evidence="24">
    <location>
        <begin position="174"/>
        <end position="203"/>
    </location>
</feature>
<comment type="subcellular location">
    <subcellularLocation>
        <location evidence="1">Endoplasmic reticulum membrane</location>
        <topology evidence="1">Single-pass type I membrane protein</topology>
    </subcellularLocation>
    <subcellularLocation>
        <location evidence="2">Mitochondrion membrane</location>
        <topology evidence="2">Single-pass type I membrane protein</topology>
    </subcellularLocation>
    <subcellularLocation>
        <location evidence="3">Secreted</location>
    </subcellularLocation>
</comment>
<evidence type="ECO:0000256" key="17">
    <source>
        <dbReference type="ARBA" id="ARBA00023284"/>
    </source>
</evidence>
<keyword evidence="10" id="KW-0249">Electron transport</keyword>
<feature type="domain" description="Thioredoxin" evidence="26">
    <location>
        <begin position="9"/>
        <end position="128"/>
    </location>
</feature>
<evidence type="ECO:0000256" key="11">
    <source>
        <dbReference type="ARBA" id="ARBA00022989"/>
    </source>
</evidence>
<sequence>MAMSRTKYLTIFVVFCAFLLGNAEKHIITLNENNWTDMLSGEWMVEFYAPWCPACKGLQPVWKEFASWSGELEIKVGQVDVTTAPGLSGRFVVTALPTIFHVINGEFRQYKGARDKDSFITFIEEKKWKSVDPVPSWKAPDTIQMSIVASFFKLSQFLRTVHNYLMEEFGLPTWGSYMIFALTTIILGAFLGLLLVCVIDFVYPPKGASYTKLPRDKDQDKNDKKQSHSDNELDDEDIKDDLVDDVKGSDKEKLSGSETDNESDAGEKDNSEKSTSSSPIVKKRKPRKAD</sequence>
<dbReference type="GO" id="GO:0005576">
    <property type="term" value="C:extracellular region"/>
    <property type="evidence" value="ECO:0007669"/>
    <property type="project" value="UniProtKB-SubCell"/>
</dbReference>
<dbReference type="PROSITE" id="PS51352">
    <property type="entry name" value="THIOREDOXIN_2"/>
    <property type="match status" value="1"/>
</dbReference>
<evidence type="ECO:0000256" key="1">
    <source>
        <dbReference type="ARBA" id="ARBA00004115"/>
    </source>
</evidence>
<organism evidence="27 28">
    <name type="scientific">Agrilus planipennis</name>
    <name type="common">Emerald ash borer</name>
    <name type="synonym">Agrilus marcopoli</name>
    <dbReference type="NCBI Taxonomy" id="224129"/>
    <lineage>
        <taxon>Eukaryota</taxon>
        <taxon>Metazoa</taxon>
        <taxon>Ecdysozoa</taxon>
        <taxon>Arthropoda</taxon>
        <taxon>Hexapoda</taxon>
        <taxon>Insecta</taxon>
        <taxon>Pterygota</taxon>
        <taxon>Neoptera</taxon>
        <taxon>Endopterygota</taxon>
        <taxon>Coleoptera</taxon>
        <taxon>Polyphaga</taxon>
        <taxon>Elateriformia</taxon>
        <taxon>Buprestoidea</taxon>
        <taxon>Buprestidae</taxon>
        <taxon>Agrilinae</taxon>
        <taxon>Agrilus</taxon>
    </lineage>
</organism>
<evidence type="ECO:0000256" key="9">
    <source>
        <dbReference type="ARBA" id="ARBA00022824"/>
    </source>
</evidence>
<evidence type="ECO:0000256" key="8">
    <source>
        <dbReference type="ARBA" id="ARBA00022729"/>
    </source>
</evidence>
<dbReference type="AlphaFoldDB" id="A0A1W4WKN3"/>
<evidence type="ECO:0000256" key="14">
    <source>
        <dbReference type="ARBA" id="ARBA00023139"/>
    </source>
</evidence>
<evidence type="ECO:0000259" key="26">
    <source>
        <dbReference type="PROSITE" id="PS51352"/>
    </source>
</evidence>
<dbReference type="GO" id="GO:0005789">
    <property type="term" value="C:endoplasmic reticulum membrane"/>
    <property type="evidence" value="ECO:0007669"/>
    <property type="project" value="UniProtKB-SubCell"/>
</dbReference>
<comment type="subunit">
    <text evidence="19">Interacts with ATP2A2.</text>
</comment>
<keyword evidence="5" id="KW-0964">Secreted</keyword>
<proteinExistence type="predicted"/>
<keyword evidence="4" id="KW-0813">Transport</keyword>
<evidence type="ECO:0000256" key="25">
    <source>
        <dbReference type="SAM" id="SignalP"/>
    </source>
</evidence>
<evidence type="ECO:0000256" key="22">
    <source>
        <dbReference type="ARBA" id="ARBA00076905"/>
    </source>
</evidence>
<evidence type="ECO:0000313" key="27">
    <source>
        <dbReference type="Proteomes" id="UP000192223"/>
    </source>
</evidence>
<evidence type="ECO:0000256" key="7">
    <source>
        <dbReference type="ARBA" id="ARBA00022692"/>
    </source>
</evidence>
<dbReference type="GO" id="GO:0031966">
    <property type="term" value="C:mitochondrial membrane"/>
    <property type="evidence" value="ECO:0007669"/>
    <property type="project" value="UniProtKB-SubCell"/>
</dbReference>
<evidence type="ECO:0000256" key="24">
    <source>
        <dbReference type="SAM" id="Phobius"/>
    </source>
</evidence>
<feature type="region of interest" description="Disordered" evidence="23">
    <location>
        <begin position="212"/>
        <end position="290"/>
    </location>
</feature>
<feature type="compositionally biased region" description="Basic and acidic residues" evidence="23">
    <location>
        <begin position="213"/>
        <end position="231"/>
    </location>
</feature>
<protein>
    <recommendedName>
        <fullName evidence="20">Thioredoxin-related transmembrane protein 1</fullName>
    </recommendedName>
    <alternativeName>
        <fullName evidence="22">Protein disulfide-isomerase TMX1</fullName>
    </alternativeName>
    <alternativeName>
        <fullName evidence="21">Thioredoxin domain-containing protein 1</fullName>
    </alternativeName>
</protein>
<dbReference type="GO" id="GO:0003756">
    <property type="term" value="F:protein disulfide isomerase activity"/>
    <property type="evidence" value="ECO:0007669"/>
    <property type="project" value="UniProtKB-ARBA"/>
</dbReference>
<evidence type="ECO:0000256" key="3">
    <source>
        <dbReference type="ARBA" id="ARBA00004613"/>
    </source>
</evidence>
<keyword evidence="11 24" id="KW-1133">Transmembrane helix</keyword>
<dbReference type="InterPro" id="IPR017937">
    <property type="entry name" value="Thioredoxin_CS"/>
</dbReference>
<gene>
    <name evidence="28" type="primary">LOC108736508</name>
</gene>
<evidence type="ECO:0000256" key="20">
    <source>
        <dbReference type="ARBA" id="ARBA00072260"/>
    </source>
</evidence>
<keyword evidence="13 24" id="KW-0472">Membrane</keyword>
<keyword evidence="6" id="KW-0597">Phosphoprotein</keyword>